<keyword evidence="2" id="KW-1185">Reference proteome</keyword>
<dbReference type="Pfam" id="PF04245">
    <property type="entry name" value="NA37"/>
    <property type="match status" value="1"/>
</dbReference>
<evidence type="ECO:0000313" key="1">
    <source>
        <dbReference type="EMBL" id="SKB69641.1"/>
    </source>
</evidence>
<dbReference type="AlphaFoldDB" id="A0A1T5DDF3"/>
<dbReference type="EMBL" id="FUYN01000008">
    <property type="protein sequence ID" value="SKB69641.1"/>
    <property type="molecule type" value="Genomic_DNA"/>
</dbReference>
<proteinExistence type="predicted"/>
<dbReference type="OrthoDB" id="3171075at2"/>
<dbReference type="Proteomes" id="UP000243406">
    <property type="component" value="Unassembled WGS sequence"/>
</dbReference>
<evidence type="ECO:0008006" key="3">
    <source>
        <dbReference type="Google" id="ProtNLM"/>
    </source>
</evidence>
<name>A0A1T5DDF3_9FIRM</name>
<evidence type="ECO:0000313" key="2">
    <source>
        <dbReference type="Proteomes" id="UP000243406"/>
    </source>
</evidence>
<gene>
    <name evidence="1" type="ORF">SAMN02745120_2734</name>
</gene>
<sequence>MFELGKIELIKAVIHVLDANFETPICSSFEVDADDSTTIGFIEHALGSILDSKNMQWSNFVEDSSPKRIFEALSGDMNLFMDATKDLSYELFKLIKDNPDISSGDMVFALFQMDEAYYLAGMKYNYKTMLTRKIEAIRDGQSISIIKDASLFASNRHKADEGFIVHLMHMDIALLDKKYEINGEKEFYLKEHFLKCKSNFSEKEKLDIFSKVTKNIENKYIGDDLEKKAKIKKAVVDAVVEDGILSVEKALETAFEETDEIKAIYKEALSKAGIENEQIEVSETALKRKFEIQKIITESGIEVKIPVNYYGDPSKLEFVANGDGTVSLVIKNIGNIQS</sequence>
<reference evidence="2" key="1">
    <citation type="submission" date="2017-02" db="EMBL/GenBank/DDBJ databases">
        <authorList>
            <person name="Varghese N."/>
            <person name="Submissions S."/>
        </authorList>
    </citation>
    <scope>NUCLEOTIDE SEQUENCE [LARGE SCALE GENOMIC DNA]</scope>
    <source>
        <strain evidence="2">ATCC 35199</strain>
    </source>
</reference>
<organism evidence="1 2">
    <name type="scientific">Acetoanaerobium noterae</name>
    <dbReference type="NCBI Taxonomy" id="745369"/>
    <lineage>
        <taxon>Bacteria</taxon>
        <taxon>Bacillati</taxon>
        <taxon>Bacillota</taxon>
        <taxon>Clostridia</taxon>
        <taxon>Peptostreptococcales</taxon>
        <taxon>Filifactoraceae</taxon>
        <taxon>Acetoanaerobium</taxon>
    </lineage>
</organism>
<dbReference type="InterPro" id="IPR007358">
    <property type="entry name" value="Nucleoid_associated_NdpA"/>
</dbReference>
<protein>
    <recommendedName>
        <fullName evidence="3">Nucleoid associated protein NdpA</fullName>
    </recommendedName>
</protein>
<dbReference type="RefSeq" id="WP_079590552.1">
    <property type="nucleotide sequence ID" value="NZ_FUYN01000008.1"/>
</dbReference>
<dbReference type="GO" id="GO:0009295">
    <property type="term" value="C:nucleoid"/>
    <property type="evidence" value="ECO:0007669"/>
    <property type="project" value="InterPro"/>
</dbReference>
<accession>A0A1T5DDF3</accession>